<reference evidence="2" key="1">
    <citation type="journal article" date="2013" name="Nat. Genet.">
        <title>The duck genome and transcriptome provide insight into an avian influenza virus reservoir species.</title>
        <authorList>
            <person name="Huang Y."/>
            <person name="Li Y."/>
            <person name="Burt D.W."/>
            <person name="Chen H."/>
            <person name="Zhang Y."/>
            <person name="Qian W."/>
            <person name="Kim H."/>
            <person name="Gan S."/>
            <person name="Zhao Y."/>
            <person name="Li J."/>
            <person name="Yi K."/>
            <person name="Feng H."/>
            <person name="Zhu P."/>
            <person name="Li B."/>
            <person name="Liu Q."/>
            <person name="Fairley S."/>
            <person name="Magor K.E."/>
            <person name="Du Z."/>
            <person name="Hu X."/>
            <person name="Goodman L."/>
            <person name="Tafer H."/>
            <person name="Vignal A."/>
            <person name="Lee T."/>
            <person name="Kim K.W."/>
            <person name="Sheng Z."/>
            <person name="An Y."/>
            <person name="Searle S."/>
            <person name="Herrero J."/>
            <person name="Groenen M.A."/>
            <person name="Crooijmans R.P."/>
            <person name="Faraut T."/>
            <person name="Cai Q."/>
            <person name="Webster R.G."/>
            <person name="Aldridge J.R."/>
            <person name="Warren W.C."/>
            <person name="Bartschat S."/>
            <person name="Kehr S."/>
            <person name="Marz M."/>
            <person name="Stadler P.F."/>
            <person name="Smith J."/>
            <person name="Kraus R.H."/>
            <person name="Zhao Y."/>
            <person name="Ren L."/>
            <person name="Fei J."/>
            <person name="Morisson M."/>
            <person name="Kaiser P."/>
            <person name="Griffin D.K."/>
            <person name="Rao M."/>
            <person name="Pitel F."/>
            <person name="Wang J."/>
            <person name="Li N."/>
        </authorList>
    </citation>
    <scope>NUCLEOTIDE SEQUENCE [LARGE SCALE GENOMIC DNA]</scope>
</reference>
<evidence type="ECO:0000313" key="2">
    <source>
        <dbReference type="Proteomes" id="UP000296049"/>
    </source>
</evidence>
<accession>R0LKM2</accession>
<proteinExistence type="predicted"/>
<dbReference type="AlphaFoldDB" id="R0LKM2"/>
<organism evidence="1 2">
    <name type="scientific">Anas platyrhynchos</name>
    <name type="common">Mallard</name>
    <name type="synonym">Anas boschas</name>
    <dbReference type="NCBI Taxonomy" id="8839"/>
    <lineage>
        <taxon>Eukaryota</taxon>
        <taxon>Metazoa</taxon>
        <taxon>Chordata</taxon>
        <taxon>Craniata</taxon>
        <taxon>Vertebrata</taxon>
        <taxon>Euteleostomi</taxon>
        <taxon>Archelosauria</taxon>
        <taxon>Archosauria</taxon>
        <taxon>Dinosauria</taxon>
        <taxon>Saurischia</taxon>
        <taxon>Theropoda</taxon>
        <taxon>Coelurosauria</taxon>
        <taxon>Aves</taxon>
        <taxon>Neognathae</taxon>
        <taxon>Galloanserae</taxon>
        <taxon>Anseriformes</taxon>
        <taxon>Anatidae</taxon>
        <taxon>Anatinae</taxon>
        <taxon>Anas</taxon>
    </lineage>
</organism>
<evidence type="ECO:0000313" key="1">
    <source>
        <dbReference type="EMBL" id="EOB02230.1"/>
    </source>
</evidence>
<sequence length="71" mass="7024">MTEGEYGEKVVGCSGTAAVAKQSSTQNGQDAGDAGVAVGTAGWYRAVSTDQGSRAGCRTSLLTGALAVLDL</sequence>
<dbReference type="Proteomes" id="UP000296049">
    <property type="component" value="Unassembled WGS sequence"/>
</dbReference>
<dbReference type="EMBL" id="KB742980">
    <property type="protein sequence ID" value="EOB02230.1"/>
    <property type="molecule type" value="Genomic_DNA"/>
</dbReference>
<keyword evidence="2" id="KW-1185">Reference proteome</keyword>
<protein>
    <submittedName>
        <fullName evidence="1">Uncharacterized protein</fullName>
    </submittedName>
</protein>
<gene>
    <name evidence="1" type="ORF">Anapl_12926</name>
</gene>
<name>R0LKM2_ANAPL</name>